<evidence type="ECO:0000256" key="2">
    <source>
        <dbReference type="ARBA" id="ARBA00022694"/>
    </source>
</evidence>
<dbReference type="STRING" id="4846.A0A367KXH5"/>
<name>A0A367KXH5_RHIST</name>
<dbReference type="InterPro" id="IPR011989">
    <property type="entry name" value="ARM-like"/>
</dbReference>
<dbReference type="EMBL" id="PJQM01000126">
    <property type="protein sequence ID" value="RCI06572.1"/>
    <property type="molecule type" value="Genomic_DNA"/>
</dbReference>
<protein>
    <submittedName>
        <fullName evidence="6">Uncharacterized protein</fullName>
    </submittedName>
</protein>
<feature type="domain" description="DUF2428" evidence="3">
    <location>
        <begin position="1013"/>
        <end position="1272"/>
    </location>
</feature>
<dbReference type="SUPFAM" id="SSF48371">
    <property type="entry name" value="ARM repeat"/>
    <property type="match status" value="2"/>
</dbReference>
<dbReference type="Pfam" id="PF25150">
    <property type="entry name" value="TPR_Trm732"/>
    <property type="match status" value="1"/>
</dbReference>
<reference evidence="6 7" key="1">
    <citation type="journal article" date="2018" name="G3 (Bethesda)">
        <title>Phylogenetic and Phylogenomic Definition of Rhizopus Species.</title>
        <authorList>
            <person name="Gryganskyi A.P."/>
            <person name="Golan J."/>
            <person name="Dolatabadi S."/>
            <person name="Mondo S."/>
            <person name="Robb S."/>
            <person name="Idnurm A."/>
            <person name="Muszewska A."/>
            <person name="Steczkiewicz K."/>
            <person name="Masonjones S."/>
            <person name="Liao H.L."/>
            <person name="Gajdeczka M.T."/>
            <person name="Anike F."/>
            <person name="Vuek A."/>
            <person name="Anishchenko I.M."/>
            <person name="Voigt K."/>
            <person name="de Hoog G.S."/>
            <person name="Smith M.E."/>
            <person name="Heitman J."/>
            <person name="Vilgalys R."/>
            <person name="Stajich J.E."/>
        </authorList>
    </citation>
    <scope>NUCLEOTIDE SEQUENCE [LARGE SCALE GENOMIC DNA]</scope>
    <source>
        <strain evidence="6 7">LSU 92-RS-03</strain>
    </source>
</reference>
<keyword evidence="7" id="KW-1185">Reference proteome</keyword>
<evidence type="ECO:0000313" key="6">
    <source>
        <dbReference type="EMBL" id="RCI06572.1"/>
    </source>
</evidence>
<dbReference type="GO" id="GO:0005829">
    <property type="term" value="C:cytosol"/>
    <property type="evidence" value="ECO:0007669"/>
    <property type="project" value="TreeGrafter"/>
</dbReference>
<dbReference type="InterPro" id="IPR016024">
    <property type="entry name" value="ARM-type_fold"/>
</dbReference>
<feature type="domain" description="tRNA (32-2'-O)-methyltransferase regulator THADA-like C-terminal TPR repeats region" evidence="5">
    <location>
        <begin position="1274"/>
        <end position="1430"/>
    </location>
</feature>
<gene>
    <name evidence="6" type="ORF">CU098_011048</name>
</gene>
<dbReference type="Pfam" id="PF25151">
    <property type="entry name" value="TPR_Trm732_C"/>
    <property type="match status" value="1"/>
</dbReference>
<evidence type="ECO:0000259" key="5">
    <source>
        <dbReference type="Pfam" id="PF25151"/>
    </source>
</evidence>
<dbReference type="InterPro" id="IPR051954">
    <property type="entry name" value="tRNA_methyltransferase_THADA"/>
</dbReference>
<feature type="domain" description="tRNA (32-2'-O)-methyltransferase regulator THADA-like TPR repeats region" evidence="4">
    <location>
        <begin position="573"/>
        <end position="863"/>
    </location>
</feature>
<comment type="caution">
    <text evidence="6">The sequence shown here is derived from an EMBL/GenBank/DDBJ whole genome shotgun (WGS) entry which is preliminary data.</text>
</comment>
<evidence type="ECO:0000259" key="4">
    <source>
        <dbReference type="Pfam" id="PF25150"/>
    </source>
</evidence>
<dbReference type="InterPro" id="IPR019442">
    <property type="entry name" value="THADA/TRM732_DUF2428"/>
</dbReference>
<dbReference type="Gene3D" id="1.25.10.10">
    <property type="entry name" value="Leucine-rich Repeat Variant"/>
    <property type="match status" value="1"/>
</dbReference>
<evidence type="ECO:0000256" key="1">
    <source>
        <dbReference type="ARBA" id="ARBA00010409"/>
    </source>
</evidence>
<comment type="similarity">
    <text evidence="1">Belongs to the THADA family.</text>
</comment>
<evidence type="ECO:0000259" key="3">
    <source>
        <dbReference type="Pfam" id="PF10350"/>
    </source>
</evidence>
<keyword evidence="2" id="KW-0819">tRNA processing</keyword>
<dbReference type="InterPro" id="IPR056842">
    <property type="entry name" value="THADA-like_TPR_C"/>
</dbReference>
<accession>A0A367KXH5</accession>
<dbReference type="PANTHER" id="PTHR14387">
    <property type="entry name" value="THADA/DEATH RECEPTOR INTERACTING PROTEIN"/>
    <property type="match status" value="1"/>
</dbReference>
<evidence type="ECO:0000313" key="7">
    <source>
        <dbReference type="Proteomes" id="UP000253551"/>
    </source>
</evidence>
<dbReference type="Proteomes" id="UP000253551">
    <property type="component" value="Unassembled WGS sequence"/>
</dbReference>
<dbReference type="Pfam" id="PF10350">
    <property type="entry name" value="DUF2428"/>
    <property type="match status" value="1"/>
</dbReference>
<sequence length="1887" mass="213313">MEKSSKGPKPVKLPEVLFSSWTAVINNYCQLNPENKLIAPAVALQKLASLKHATWDKQASCIKDSAKLMQKIASSDLTLIELEQVRVLVEPIASLGHFAAQENLSRRTFVPLIEACVSCLKNEKELQFNKYYTEYITEQVTEPCFEGKPISQKALTIYAMLKFKLGQIVITNNFCTTLEYLTTGLQDARDQIKNNKEERPGKQHTSLDQLMGNIEFVSKTILALFSRQLAVGPDLFRKVESGLKEDKDVLLLSRTIQTLLDICVDTVTYSKECNQVAGMAIGAFINLANDIQIARDWVLTCFFTKKKSTPANDINTVLGITEVCNKFLGSEGWNSRDAPMIFVLRGLASSLRKEIVLLDCPPDLCLVNPTENLGFKSLHEIMFYNIDFFCGTPSLDSSCKVVAFESMATWLQQTKSTIEKCHDKGLMDSASGPINLRNMDRLVHFVWDHWDDPIDSIQHKVRAIFELSLSLMQIKSAFYNEKEEYKTFIDNLLRNMLAMDWHRKVKYALLNMLVEKVDTETFLNAEPRLIEKCLFAMDSFVLYTIPGHEKFKGHNGKIKYDIKSESRDATDKWIDLWATPLLKCLTSPSELLRKNANGFLLQPLFKITPQSFWYMISILQNLEDVKWKNDLNVNFRLNAFIAVLKSGRGLDIVDGSTYTLESTSEPTKISVDTLKLAIYHSDHQVRIDVLGLLCESRKATAEVTSIELDMVKLFLPLNMNSTAPEFRQQMCAHLTKFLTRLRSNLYSQYRQYKLSQSDENAFNKKDKAHTAEILVSINQAKTFLYWLCDFIAESLYPGASYQRVATTLRILGIVVKIFGVTELPPIEGFADQQPDFPFQIPVSNARLSKLLINVFMNPYDFNRVQAFDILNQFPSPLPGIESKNEVQNLLWWGLNNVVSTRAGESDSGAMVFRLIFKKYVVDLGFDLNPEQRKSSVSKVSTNASSDTCAAVAFTEKLLDLLEMQVTIAKKNLLLAAQQHPMHGTLLALQYVFRELDYDSKTVQENFSDWKKVHIRAIQLIEAACDAGMDVLSDPSPEGNVPSDYREDDNVEDVDLNEGIDMDGDDTLSGPKHQVILSCCWRAVKEASSLLQVMVANAPVSPEVSNKAVFTHQDLVNTGNLFHNLLTNIRHRGAFSSVYPAYVSLNTKLLTSNNLSISQLPSQWLQKDLDGLTSSNISITRRSAGLPLCILAIVSSEQSVKRELLDGAMQHLLILASEEPPKDADQRIDLPQVHAYNIMRSIFMDSKLGSHVLEYVSKGFSLAISGFSSFSWAIRNCSVMLFSTLLQRTFGTKKTKDEHSHVNTLTGREFFVRYPDLHPYLLKELKIAVDQLLNNSAAASVHPGLYPILTLLSRMKPSVEEDDEKETILTPFIPLVMPCASSTIYKTREMAARALVPLVIEVVPTVKQLLSFSDNITQNEMHGRLVQAQFLLRGHLYSSTSKSKILSQFIQEMPTIVLQNLKLFGDKQFCNINGALLLQIIAEFFFDTTWMTSGDKEKELTEELLRNSNTSFAGLKQAAKSVCMEAITDIGIEGIGSYLLRQAIANIILFSTLSMTNAELDDILALIEDRDYEVRLLALEKLSNYFEKHPRASKNGSSSDTQLHRILLQRTFVGEENQNCYVLAVKLLMTLHPTSPYPLSESNLPFTIQQYWNKLMDNFTEKKPLSVKESVLPLLGALLKQVCHLEDKKWSQNCFITWSDHIVLFSQKEITLPLREATVKSINHACFFLFSNSEEYSDDICTARIATLISITQLLQDDDVDVRVDTADIVSKAMHLQTPVHHERALELVHRSLKTGLESVLNNQESLQSIWEDELSQSKALFAKENPNIYKEDLIDIQWAKVDLDTLYVKGEESIQYEQMESVCQQLIAFTKSVKSMSATNFRINLMD</sequence>
<dbReference type="OrthoDB" id="73997at2759"/>
<dbReference type="PANTHER" id="PTHR14387:SF0">
    <property type="entry name" value="DUF2428 DOMAIN-CONTAINING PROTEIN"/>
    <property type="match status" value="1"/>
</dbReference>
<dbReference type="GO" id="GO:0030488">
    <property type="term" value="P:tRNA methylation"/>
    <property type="evidence" value="ECO:0007669"/>
    <property type="project" value="TreeGrafter"/>
</dbReference>
<dbReference type="InterPro" id="IPR056843">
    <property type="entry name" value="THADA-like_TPR"/>
</dbReference>
<organism evidence="6 7">
    <name type="scientific">Rhizopus stolonifer</name>
    <name type="common">Rhizopus nigricans</name>
    <dbReference type="NCBI Taxonomy" id="4846"/>
    <lineage>
        <taxon>Eukaryota</taxon>
        <taxon>Fungi</taxon>
        <taxon>Fungi incertae sedis</taxon>
        <taxon>Mucoromycota</taxon>
        <taxon>Mucoromycotina</taxon>
        <taxon>Mucoromycetes</taxon>
        <taxon>Mucorales</taxon>
        <taxon>Mucorineae</taxon>
        <taxon>Rhizopodaceae</taxon>
        <taxon>Rhizopus</taxon>
    </lineage>
</organism>
<proteinExistence type="inferred from homology"/>